<reference evidence="2 3" key="1">
    <citation type="submission" date="2024-05" db="EMBL/GenBank/DDBJ databases">
        <title>Genome sequencing and assembly of Indian major carp, Cirrhinus mrigala (Hamilton, 1822).</title>
        <authorList>
            <person name="Mohindra V."/>
            <person name="Chowdhury L.M."/>
            <person name="Lal K."/>
            <person name="Jena J.K."/>
        </authorList>
    </citation>
    <scope>NUCLEOTIDE SEQUENCE [LARGE SCALE GENOMIC DNA]</scope>
    <source>
        <strain evidence="2">CM1030</strain>
        <tissue evidence="2">Blood</tissue>
    </source>
</reference>
<dbReference type="Proteomes" id="UP001529510">
    <property type="component" value="Unassembled WGS sequence"/>
</dbReference>
<organism evidence="2 3">
    <name type="scientific">Cirrhinus mrigala</name>
    <name type="common">Mrigala</name>
    <dbReference type="NCBI Taxonomy" id="683832"/>
    <lineage>
        <taxon>Eukaryota</taxon>
        <taxon>Metazoa</taxon>
        <taxon>Chordata</taxon>
        <taxon>Craniata</taxon>
        <taxon>Vertebrata</taxon>
        <taxon>Euteleostomi</taxon>
        <taxon>Actinopterygii</taxon>
        <taxon>Neopterygii</taxon>
        <taxon>Teleostei</taxon>
        <taxon>Ostariophysi</taxon>
        <taxon>Cypriniformes</taxon>
        <taxon>Cyprinidae</taxon>
        <taxon>Labeoninae</taxon>
        <taxon>Labeonini</taxon>
        <taxon>Cirrhinus</taxon>
    </lineage>
</organism>
<accession>A0ABD0N3W8</accession>
<feature type="region of interest" description="Disordered" evidence="1">
    <location>
        <begin position="46"/>
        <end position="65"/>
    </location>
</feature>
<evidence type="ECO:0000256" key="1">
    <source>
        <dbReference type="SAM" id="MobiDB-lite"/>
    </source>
</evidence>
<keyword evidence="3" id="KW-1185">Reference proteome</keyword>
<feature type="non-terminal residue" evidence="2">
    <location>
        <position position="1"/>
    </location>
</feature>
<sequence length="65" mass="7208">PPEKEKTFLHVWPTRQRGRKANLPVRALAATDGRSRLRALHQAGGRDVEFGLPGGKGERQTHLGK</sequence>
<name>A0ABD0N3W8_CIRMR</name>
<dbReference type="AlphaFoldDB" id="A0ABD0N3W8"/>
<gene>
    <name evidence="2" type="ORF">M9458_049859</name>
</gene>
<dbReference type="EMBL" id="JAMKFB020000025">
    <property type="protein sequence ID" value="KAL0155596.1"/>
    <property type="molecule type" value="Genomic_DNA"/>
</dbReference>
<protein>
    <submittedName>
        <fullName evidence="2">Uncharacterized protein</fullName>
    </submittedName>
</protein>
<feature type="non-terminal residue" evidence="2">
    <location>
        <position position="65"/>
    </location>
</feature>
<evidence type="ECO:0000313" key="3">
    <source>
        <dbReference type="Proteomes" id="UP001529510"/>
    </source>
</evidence>
<evidence type="ECO:0000313" key="2">
    <source>
        <dbReference type="EMBL" id="KAL0155596.1"/>
    </source>
</evidence>
<proteinExistence type="predicted"/>
<feature type="compositionally biased region" description="Basic and acidic residues" evidence="1">
    <location>
        <begin position="56"/>
        <end position="65"/>
    </location>
</feature>
<comment type="caution">
    <text evidence="2">The sequence shown here is derived from an EMBL/GenBank/DDBJ whole genome shotgun (WGS) entry which is preliminary data.</text>
</comment>